<protein>
    <recommendedName>
        <fullName evidence="1">DUF4440 domain-containing protein</fullName>
    </recommendedName>
</protein>
<accession>A0ABP9HTY6</accession>
<evidence type="ECO:0000313" key="3">
    <source>
        <dbReference type="Proteomes" id="UP001500466"/>
    </source>
</evidence>
<gene>
    <name evidence="2" type="ORF">GCM10023205_53410</name>
</gene>
<dbReference type="EMBL" id="BAABHS010000020">
    <property type="protein sequence ID" value="GAA4978628.1"/>
    <property type="molecule type" value="Genomic_DNA"/>
</dbReference>
<dbReference type="Pfam" id="PF14534">
    <property type="entry name" value="DUF4440"/>
    <property type="match status" value="1"/>
</dbReference>
<keyword evidence="3" id="KW-1185">Reference proteome</keyword>
<dbReference type="Gene3D" id="3.10.450.50">
    <property type="match status" value="1"/>
</dbReference>
<dbReference type="InterPro" id="IPR027843">
    <property type="entry name" value="DUF4440"/>
</dbReference>
<reference evidence="3" key="1">
    <citation type="journal article" date="2019" name="Int. J. Syst. Evol. Microbiol.">
        <title>The Global Catalogue of Microorganisms (GCM) 10K type strain sequencing project: providing services to taxonomists for standard genome sequencing and annotation.</title>
        <authorList>
            <consortium name="The Broad Institute Genomics Platform"/>
            <consortium name="The Broad Institute Genome Sequencing Center for Infectious Disease"/>
            <person name="Wu L."/>
            <person name="Ma J."/>
        </authorList>
    </citation>
    <scope>NUCLEOTIDE SEQUENCE [LARGE SCALE GENOMIC DNA]</scope>
    <source>
        <strain evidence="3">JCM 17986</strain>
    </source>
</reference>
<evidence type="ECO:0000313" key="2">
    <source>
        <dbReference type="EMBL" id="GAA4978628.1"/>
    </source>
</evidence>
<feature type="domain" description="DUF4440" evidence="1">
    <location>
        <begin position="7"/>
        <end position="113"/>
    </location>
</feature>
<sequence>MTDAFTIRRHEDSRYQAMIDADIDTLDRLLDPHLVYTHSSGIVDTKTSYLEGVRVGTFDYREIQRSEETILVREDHALVSNRCRMDIYVDGVRKALDNRVLAVWAKDGGGTWQFVALHSTPVAQEDVGAHP</sequence>
<evidence type="ECO:0000259" key="1">
    <source>
        <dbReference type="Pfam" id="PF14534"/>
    </source>
</evidence>
<dbReference type="SUPFAM" id="SSF54427">
    <property type="entry name" value="NTF2-like"/>
    <property type="match status" value="1"/>
</dbReference>
<organism evidence="2 3">
    <name type="scientific">Yinghuangia aomiensis</name>
    <dbReference type="NCBI Taxonomy" id="676205"/>
    <lineage>
        <taxon>Bacteria</taxon>
        <taxon>Bacillati</taxon>
        <taxon>Actinomycetota</taxon>
        <taxon>Actinomycetes</taxon>
        <taxon>Kitasatosporales</taxon>
        <taxon>Streptomycetaceae</taxon>
        <taxon>Yinghuangia</taxon>
    </lineage>
</organism>
<comment type="caution">
    <text evidence="2">The sequence shown here is derived from an EMBL/GenBank/DDBJ whole genome shotgun (WGS) entry which is preliminary data.</text>
</comment>
<dbReference type="InterPro" id="IPR032710">
    <property type="entry name" value="NTF2-like_dom_sf"/>
</dbReference>
<dbReference type="RefSeq" id="WP_345678232.1">
    <property type="nucleotide sequence ID" value="NZ_BAABHS010000020.1"/>
</dbReference>
<dbReference type="Proteomes" id="UP001500466">
    <property type="component" value="Unassembled WGS sequence"/>
</dbReference>
<proteinExistence type="predicted"/>
<name>A0ABP9HTY6_9ACTN</name>